<evidence type="ECO:0000256" key="1">
    <source>
        <dbReference type="RuleBase" id="RU367052"/>
    </source>
</evidence>
<dbReference type="OrthoDB" id="6367903at2759"/>
<dbReference type="GO" id="GO:0006368">
    <property type="term" value="P:transcription elongation by RNA polymerase II"/>
    <property type="evidence" value="ECO:0007669"/>
    <property type="project" value="TreeGrafter"/>
</dbReference>
<feature type="non-terminal residue" evidence="4">
    <location>
        <position position="1"/>
    </location>
</feature>
<dbReference type="SMART" id="SM01286">
    <property type="entry name" value="SPT16"/>
    <property type="match status" value="1"/>
</dbReference>
<dbReference type="Gene3D" id="2.30.29.150">
    <property type="match status" value="1"/>
</dbReference>
<dbReference type="Pfam" id="PF08644">
    <property type="entry name" value="SPT16"/>
    <property type="match status" value="1"/>
</dbReference>
<keyword evidence="1" id="KW-0805">Transcription regulation</keyword>
<keyword evidence="1" id="KW-0804">Transcription</keyword>
<dbReference type="GO" id="GO:0006281">
    <property type="term" value="P:DNA repair"/>
    <property type="evidence" value="ECO:0007669"/>
    <property type="project" value="UniProtKB-UniRule"/>
</dbReference>
<dbReference type="InterPro" id="IPR040258">
    <property type="entry name" value="Spt16"/>
</dbReference>
<evidence type="ECO:0000259" key="3">
    <source>
        <dbReference type="SMART" id="SM01286"/>
    </source>
</evidence>
<dbReference type="AlphaFoldDB" id="A0A7R8WQ33"/>
<feature type="compositionally biased region" description="Basic and acidic residues" evidence="2">
    <location>
        <begin position="12"/>
        <end position="34"/>
    </location>
</feature>
<dbReference type="EMBL" id="OB675969">
    <property type="protein sequence ID" value="CAD7236001.1"/>
    <property type="molecule type" value="Genomic_DNA"/>
</dbReference>
<comment type="similarity">
    <text evidence="1">Belongs to the peptidase M24 family. SPT16 subfamily.</text>
</comment>
<dbReference type="FunFam" id="2.30.29.210:FF:000001">
    <property type="entry name" value="FACT complex subunit spt16"/>
    <property type="match status" value="1"/>
</dbReference>
<feature type="non-terminal residue" evidence="4">
    <location>
        <position position="219"/>
    </location>
</feature>
<keyword evidence="1" id="KW-0234">DNA repair</keyword>
<accession>A0A7R8WQ33</accession>
<keyword evidence="1" id="KW-0227">DNA damage</keyword>
<feature type="domain" description="FACT complex subunit SPT16 middle" evidence="3">
    <location>
        <begin position="71"/>
        <end position="219"/>
    </location>
</feature>
<comment type="subcellular location">
    <subcellularLocation>
        <location evidence="1">Nucleus</location>
    </subcellularLocation>
    <subcellularLocation>
        <location evidence="1">Chromosome</location>
    </subcellularLocation>
</comment>
<proteinExistence type="inferred from homology"/>
<reference evidence="4" key="1">
    <citation type="submission" date="2020-11" db="EMBL/GenBank/DDBJ databases">
        <authorList>
            <person name="Tran Van P."/>
        </authorList>
    </citation>
    <scope>NUCLEOTIDE SEQUENCE</scope>
</reference>
<protein>
    <recommendedName>
        <fullName evidence="1">FACT complex subunit</fullName>
    </recommendedName>
</protein>
<dbReference type="InterPro" id="IPR013953">
    <property type="entry name" value="FACT_SPT16_M"/>
</dbReference>
<keyword evidence="1" id="KW-0235">DNA replication</keyword>
<gene>
    <name evidence="4" type="ORF">CTOB1V02_LOCUS13816</name>
</gene>
<comment type="subunit">
    <text evidence="1">Component of the FACT complex.</text>
</comment>
<keyword evidence="1" id="KW-0539">Nucleus</keyword>
<organism evidence="4">
    <name type="scientific">Cyprideis torosa</name>
    <dbReference type="NCBI Taxonomy" id="163714"/>
    <lineage>
        <taxon>Eukaryota</taxon>
        <taxon>Metazoa</taxon>
        <taxon>Ecdysozoa</taxon>
        <taxon>Arthropoda</taxon>
        <taxon>Crustacea</taxon>
        <taxon>Oligostraca</taxon>
        <taxon>Ostracoda</taxon>
        <taxon>Podocopa</taxon>
        <taxon>Podocopida</taxon>
        <taxon>Cytherocopina</taxon>
        <taxon>Cytheroidea</taxon>
        <taxon>Cytherideidae</taxon>
        <taxon>Cyprideis</taxon>
    </lineage>
</organism>
<comment type="function">
    <text evidence="1">Component of the FACT complex, a general chromatin factor that acts to reorganize nucleosomes. The FACT complex is involved in multiple processes that require DNA as a template such as mRNA elongation, DNA replication and DNA repair. During transcription elongation the FACT complex acts as a histone chaperone that both destabilizes and restores nucleosomal structure. It facilitates the passage of RNA polymerase II and transcription by promoting the dissociation of one histone H2A-H2B dimer from the nucleosome, then subsequently promotes the reestablishment of the nucleosome following the passage of RNA polymerase II.</text>
</comment>
<dbReference type="GO" id="GO:0035101">
    <property type="term" value="C:FACT complex"/>
    <property type="evidence" value="ECO:0007669"/>
    <property type="project" value="UniProtKB-UniRule"/>
</dbReference>
<name>A0A7R8WQ33_9CRUS</name>
<evidence type="ECO:0000256" key="2">
    <source>
        <dbReference type="SAM" id="MobiDB-lite"/>
    </source>
</evidence>
<dbReference type="GO" id="GO:0031491">
    <property type="term" value="F:nucleosome binding"/>
    <property type="evidence" value="ECO:0007669"/>
    <property type="project" value="TreeGrafter"/>
</dbReference>
<dbReference type="PANTHER" id="PTHR13980">
    <property type="entry name" value="CDC68 RELATED"/>
    <property type="match status" value="1"/>
</dbReference>
<dbReference type="PANTHER" id="PTHR13980:SF15">
    <property type="entry name" value="FACT COMPLEX SUBUNIT SPT16"/>
    <property type="match status" value="1"/>
</dbReference>
<evidence type="ECO:0000313" key="4">
    <source>
        <dbReference type="EMBL" id="CAD7236001.1"/>
    </source>
</evidence>
<keyword evidence="1" id="KW-0158">Chromosome</keyword>
<feature type="region of interest" description="Disordered" evidence="2">
    <location>
        <begin position="1"/>
        <end position="61"/>
    </location>
</feature>
<dbReference type="GO" id="GO:0006260">
    <property type="term" value="P:DNA replication"/>
    <property type="evidence" value="ECO:0007669"/>
    <property type="project" value="UniProtKB-KW"/>
</dbReference>
<dbReference type="Gene3D" id="2.30.29.210">
    <property type="entry name" value="FACT complex subunit Spt16p/Cdc68p"/>
    <property type="match status" value="1"/>
</dbReference>
<sequence length="219" mass="25341">SPILLAQTEQSQEDKRKEHQRELAAKLNEEARERLRNKKLGKTDTKVKRSNVSYKSPKDLPKDPEIRNLQIFVDKKFETVILPVFGHPVAFHISTIKNISQSIEGDYMYLRINLFHPGSTLSRNEGVTYPQPDATFLKELTYRSLNTKEPGEISAPSSNLNMAFRLIKEVQSRFKAREAEEKEKADLVHQDTLIISQNRGNPKLKDLYIRPNIVQRRMT</sequence>